<sequence length="41" mass="5071">MLVYNEAFRRQMTTPRHWKRKHYEPSGRAKEQRKSDAITEH</sequence>
<gene>
    <name evidence="2" type="ORF">NCTC11466_03102</name>
</gene>
<organism evidence="2 3">
    <name type="scientific">Cedecea lapagei</name>
    <dbReference type="NCBI Taxonomy" id="158823"/>
    <lineage>
        <taxon>Bacteria</taxon>
        <taxon>Pseudomonadati</taxon>
        <taxon>Pseudomonadota</taxon>
        <taxon>Gammaproteobacteria</taxon>
        <taxon>Enterobacterales</taxon>
        <taxon>Enterobacteriaceae</taxon>
        <taxon>Cedecea</taxon>
    </lineage>
</organism>
<keyword evidence="3" id="KW-1185">Reference proteome</keyword>
<dbReference type="EMBL" id="LR134201">
    <property type="protein sequence ID" value="VEB99288.1"/>
    <property type="molecule type" value="Genomic_DNA"/>
</dbReference>
<evidence type="ECO:0000256" key="1">
    <source>
        <dbReference type="SAM" id="MobiDB-lite"/>
    </source>
</evidence>
<reference evidence="2 3" key="1">
    <citation type="submission" date="2018-12" db="EMBL/GenBank/DDBJ databases">
        <authorList>
            <consortium name="Pathogen Informatics"/>
        </authorList>
    </citation>
    <scope>NUCLEOTIDE SEQUENCE [LARGE SCALE GENOMIC DNA]</scope>
    <source>
        <strain evidence="2 3">NCTC11466</strain>
    </source>
</reference>
<dbReference type="AlphaFoldDB" id="A0A3S4IPI3"/>
<dbReference type="KEGG" id="clap:NCTC11466_03102"/>
<feature type="compositionally biased region" description="Basic and acidic residues" evidence="1">
    <location>
        <begin position="23"/>
        <end position="41"/>
    </location>
</feature>
<protein>
    <submittedName>
        <fullName evidence="2">Uncharacterized protein</fullName>
    </submittedName>
</protein>
<proteinExistence type="predicted"/>
<name>A0A3S4IPI3_9ENTR</name>
<evidence type="ECO:0000313" key="2">
    <source>
        <dbReference type="EMBL" id="VEB99288.1"/>
    </source>
</evidence>
<dbReference type="Proteomes" id="UP000274122">
    <property type="component" value="Chromosome"/>
</dbReference>
<evidence type="ECO:0000313" key="3">
    <source>
        <dbReference type="Proteomes" id="UP000274122"/>
    </source>
</evidence>
<accession>A0A3S4IPI3</accession>
<feature type="region of interest" description="Disordered" evidence="1">
    <location>
        <begin position="11"/>
        <end position="41"/>
    </location>
</feature>